<sequence length="316" mass="36385">MYFIITVDIEADNQWKENPPSTIQNVYELPKFQALCLRYGFKPVYLVTYEVLNDEKAVSMLKSWQDNGSAEIGAHLHPWTTPPTANADKFKRFPSELGSDELKEKIVNLTSKIKESFGLWPASYRAGRWGFDMRQAQILAELSYKVDCSITPQIDWKGKGNNPGSSGPDWRFEDLRPRTIEAGNKKILEVPMTIINTGVLAKFTLLNRLLLKYPRNIFCRAIKKLFLKPLWLRVFPETVRGDWNSIIRSAKKRKLPVIEFMIHSSELSAGQSPYAKTEESVERLYKNLELLFSAVNKAGIENLTLREFEEHYSMSK</sequence>
<gene>
    <name evidence="1" type="ORF">A3C72_03530</name>
</gene>
<name>A0A1G2MLU1_9BACT</name>
<dbReference type="Proteomes" id="UP000177130">
    <property type="component" value="Unassembled WGS sequence"/>
</dbReference>
<accession>A0A1G2MLU1</accession>
<organism evidence="1 2">
    <name type="scientific">Candidatus Taylorbacteria bacterium RIFCSPHIGHO2_02_FULL_43_32b</name>
    <dbReference type="NCBI Taxonomy" id="1802306"/>
    <lineage>
        <taxon>Bacteria</taxon>
        <taxon>Candidatus Tayloriibacteriota</taxon>
    </lineage>
</organism>
<evidence type="ECO:0000313" key="1">
    <source>
        <dbReference type="EMBL" id="OHA24179.1"/>
    </source>
</evidence>
<dbReference type="AlphaFoldDB" id="A0A1G2MLU1"/>
<dbReference type="InterPro" id="IPR011330">
    <property type="entry name" value="Glyco_hydro/deAcase_b/a-brl"/>
</dbReference>
<dbReference type="EMBL" id="MHRK01000017">
    <property type="protein sequence ID" value="OHA24179.1"/>
    <property type="molecule type" value="Genomic_DNA"/>
</dbReference>
<dbReference type="GO" id="GO:0005975">
    <property type="term" value="P:carbohydrate metabolic process"/>
    <property type="evidence" value="ECO:0007669"/>
    <property type="project" value="InterPro"/>
</dbReference>
<proteinExistence type="predicted"/>
<dbReference type="SUPFAM" id="SSF88713">
    <property type="entry name" value="Glycoside hydrolase/deacetylase"/>
    <property type="match status" value="1"/>
</dbReference>
<comment type="caution">
    <text evidence="1">The sequence shown here is derived from an EMBL/GenBank/DDBJ whole genome shotgun (WGS) entry which is preliminary data.</text>
</comment>
<evidence type="ECO:0000313" key="2">
    <source>
        <dbReference type="Proteomes" id="UP000177130"/>
    </source>
</evidence>
<reference evidence="1 2" key="1">
    <citation type="journal article" date="2016" name="Nat. Commun.">
        <title>Thousands of microbial genomes shed light on interconnected biogeochemical processes in an aquifer system.</title>
        <authorList>
            <person name="Anantharaman K."/>
            <person name="Brown C.T."/>
            <person name="Hug L.A."/>
            <person name="Sharon I."/>
            <person name="Castelle C.J."/>
            <person name="Probst A.J."/>
            <person name="Thomas B.C."/>
            <person name="Singh A."/>
            <person name="Wilkins M.J."/>
            <person name="Karaoz U."/>
            <person name="Brodie E.L."/>
            <person name="Williams K.H."/>
            <person name="Hubbard S.S."/>
            <person name="Banfield J.F."/>
        </authorList>
    </citation>
    <scope>NUCLEOTIDE SEQUENCE [LARGE SCALE GENOMIC DNA]</scope>
</reference>
<dbReference type="STRING" id="1802306.A3C72_03530"/>
<evidence type="ECO:0008006" key="3">
    <source>
        <dbReference type="Google" id="ProtNLM"/>
    </source>
</evidence>
<dbReference type="Gene3D" id="3.20.20.370">
    <property type="entry name" value="Glycoside hydrolase/deacetylase"/>
    <property type="match status" value="1"/>
</dbReference>
<protein>
    <recommendedName>
        <fullName evidence="3">NodB homology domain-containing protein</fullName>
    </recommendedName>
</protein>